<dbReference type="EMBL" id="CP013331">
    <property type="protein sequence ID" value="ALQ40695.1"/>
    <property type="molecule type" value="Genomic_DNA"/>
</dbReference>
<reference evidence="1 2" key="1">
    <citation type="submission" date="2015-11" db="EMBL/GenBank/DDBJ databases">
        <authorList>
            <person name="Zhang Y."/>
            <person name="Guo Z."/>
        </authorList>
    </citation>
    <scope>NUCLEOTIDE SEQUENCE [LARGE SCALE GENOMIC DNA]</scope>
    <source>
        <strain evidence="1 2">ChDC F174</strain>
    </source>
</reference>
<dbReference type="OrthoDB" id="9813491at2"/>
<protein>
    <submittedName>
        <fullName evidence="1">Phosphoribosyl-ATP pyrophosphohydrolase</fullName>
    </submittedName>
</protein>
<dbReference type="Proteomes" id="UP000063275">
    <property type="component" value="Chromosome"/>
</dbReference>
<dbReference type="GO" id="GO:0016787">
    <property type="term" value="F:hydrolase activity"/>
    <property type="evidence" value="ECO:0007669"/>
    <property type="project" value="UniProtKB-KW"/>
</dbReference>
<dbReference type="AlphaFoldDB" id="A0A0S2ZPD2"/>
<dbReference type="SUPFAM" id="SSF101386">
    <property type="entry name" value="all-alpha NTP pyrophosphatases"/>
    <property type="match status" value="1"/>
</dbReference>
<evidence type="ECO:0000313" key="1">
    <source>
        <dbReference type="EMBL" id="ALQ40695.1"/>
    </source>
</evidence>
<name>A0A0S2ZPD2_9FUSO</name>
<keyword evidence="1" id="KW-0378">Hydrolase</keyword>
<proteinExistence type="predicted"/>
<sequence length="111" mass="13295">MKKEIIYNKLVRDNILEIISCNNQKSSYHIATDEEYKNKLLEKLQEEISEFIIDKNEEELADIFEVIEHIITTFNFNKEKIFEIKEQKAEKNGKFRKKIILEKVFNIGNNN</sequence>
<dbReference type="KEGG" id="fhw:RN87_09180"/>
<organism evidence="1">
    <name type="scientific">Fusobacterium hwasookii ChDC F174</name>
    <dbReference type="NCBI Taxonomy" id="1307442"/>
    <lineage>
        <taxon>Bacteria</taxon>
        <taxon>Fusobacteriati</taxon>
        <taxon>Fusobacteriota</taxon>
        <taxon>Fusobacteriia</taxon>
        <taxon>Fusobacteriales</taxon>
        <taxon>Fusobacteriaceae</taxon>
        <taxon>Fusobacterium</taxon>
    </lineage>
</organism>
<gene>
    <name evidence="1" type="ORF">RN87_09180</name>
</gene>
<dbReference type="InterPro" id="IPR038735">
    <property type="entry name" value="MSMEG_1276-like_NTP-PPase_dom"/>
</dbReference>
<accession>A0A0S2ZPD2</accession>
<dbReference type="RefSeq" id="WP_005896026.1">
    <property type="nucleotide sequence ID" value="NZ_ATKF01000035.1"/>
</dbReference>
<dbReference type="CDD" id="cd11532">
    <property type="entry name" value="NTP-PPase_COG4997"/>
    <property type="match status" value="1"/>
</dbReference>
<evidence type="ECO:0000313" key="2">
    <source>
        <dbReference type="Proteomes" id="UP000063275"/>
    </source>
</evidence>
<dbReference type="GeneID" id="45635395"/>